<name>A0A7S3V574_9STRA</name>
<protein>
    <submittedName>
        <fullName evidence="1">Uncharacterized protein</fullName>
    </submittedName>
</protein>
<proteinExistence type="predicted"/>
<accession>A0A7S3V574</accession>
<dbReference type="AlphaFoldDB" id="A0A7S3V574"/>
<gene>
    <name evidence="1" type="ORF">CDEB00056_LOCUS2581</name>
</gene>
<evidence type="ECO:0000313" key="1">
    <source>
        <dbReference type="EMBL" id="CAE0457740.1"/>
    </source>
</evidence>
<dbReference type="EMBL" id="HBIO01003751">
    <property type="protein sequence ID" value="CAE0457740.1"/>
    <property type="molecule type" value="Transcribed_RNA"/>
</dbReference>
<organism evidence="1">
    <name type="scientific">Chaetoceros debilis</name>
    <dbReference type="NCBI Taxonomy" id="122233"/>
    <lineage>
        <taxon>Eukaryota</taxon>
        <taxon>Sar</taxon>
        <taxon>Stramenopiles</taxon>
        <taxon>Ochrophyta</taxon>
        <taxon>Bacillariophyta</taxon>
        <taxon>Coscinodiscophyceae</taxon>
        <taxon>Chaetocerotophycidae</taxon>
        <taxon>Chaetocerotales</taxon>
        <taxon>Chaetocerotaceae</taxon>
        <taxon>Chaetoceros</taxon>
    </lineage>
</organism>
<sequence length="327" mass="37135">MQKRREEGDNAVVISFEDLPDGIFFEIVSFGFGSTLNLSKAYNQSSVYRMLAAYLYVSKESQRRCISYIRSIPIHIPSVLDNSRNLIEWMCRNRIKIGHIFCNFFRPIMADKYLRILKECDITEMSSIRVGGGPYEATDLGEILLEQAPALKVLHLIVTKEDRRKCSLLYVLGDRLTELTIVIASSIVGRNEAQMNIVTHIDYDKDGDLQEIGTAIRGMKKLQKLSILPMLPRICSFKIHSESLEVIDILSSGKQRLLIEECVCPSLKLYQGRVHELPNIVGLKACTPIEESEIEFEAMKYIDFAVGTRPFYGMEVPASCIVRLLSK</sequence>
<reference evidence="1" key="1">
    <citation type="submission" date="2021-01" db="EMBL/GenBank/DDBJ databases">
        <authorList>
            <person name="Corre E."/>
            <person name="Pelletier E."/>
            <person name="Niang G."/>
            <person name="Scheremetjew M."/>
            <person name="Finn R."/>
            <person name="Kale V."/>
            <person name="Holt S."/>
            <person name="Cochrane G."/>
            <person name="Meng A."/>
            <person name="Brown T."/>
            <person name="Cohen L."/>
        </authorList>
    </citation>
    <scope>NUCLEOTIDE SEQUENCE</scope>
    <source>
        <strain evidence="1">MM31A-1</strain>
    </source>
</reference>